<dbReference type="SUPFAM" id="SSF144232">
    <property type="entry name" value="HIT/MYND zinc finger-like"/>
    <property type="match status" value="1"/>
</dbReference>
<dbReference type="InterPro" id="IPR002893">
    <property type="entry name" value="Znf_MYND"/>
</dbReference>
<dbReference type="Pfam" id="PF01753">
    <property type="entry name" value="zf-MYND"/>
    <property type="match status" value="1"/>
</dbReference>
<evidence type="ECO:0000313" key="6">
    <source>
        <dbReference type="EMBL" id="KIL70459.1"/>
    </source>
</evidence>
<keyword evidence="3" id="KW-0862">Zinc</keyword>
<keyword evidence="1" id="KW-0479">Metal-binding</keyword>
<name>A0A0C2TT37_AMAMK</name>
<dbReference type="PROSITE" id="PS50865">
    <property type="entry name" value="ZF_MYND_2"/>
    <property type="match status" value="1"/>
</dbReference>
<dbReference type="PROSITE" id="PS01360">
    <property type="entry name" value="ZF_MYND_1"/>
    <property type="match status" value="1"/>
</dbReference>
<dbReference type="AlphaFoldDB" id="A0A0C2TT37"/>
<organism evidence="6 7">
    <name type="scientific">Amanita muscaria (strain Koide BX008)</name>
    <dbReference type="NCBI Taxonomy" id="946122"/>
    <lineage>
        <taxon>Eukaryota</taxon>
        <taxon>Fungi</taxon>
        <taxon>Dikarya</taxon>
        <taxon>Basidiomycota</taxon>
        <taxon>Agaricomycotina</taxon>
        <taxon>Agaricomycetes</taxon>
        <taxon>Agaricomycetidae</taxon>
        <taxon>Agaricales</taxon>
        <taxon>Pluteineae</taxon>
        <taxon>Amanitaceae</taxon>
        <taxon>Amanita</taxon>
    </lineage>
</organism>
<dbReference type="OrthoDB" id="2212237at2759"/>
<evidence type="ECO:0000313" key="7">
    <source>
        <dbReference type="Proteomes" id="UP000054549"/>
    </source>
</evidence>
<sequence length="232" mass="26985">MSTTNTCAKCNLNPEDWTSEKLKLCSKCRTVYYCNKECQNNHWPIHKPMCKPHDPQQTWAIQLLDKEEFTKLGTEEESARFRHIRIPNTHPIFRTGEICPIVARCGIPLLIYSPVLHGRLSPERDAQLENQPAVYLRIEPHDAFAPFQWQIQNPGTVILARRDHRPLTREAAEMMWKWASKIIHAAGFGTYDGWGPLEGLVNPATFQMFSRDYYERQTEKGRLGFDSFYHPL</sequence>
<dbReference type="EMBL" id="KN818224">
    <property type="protein sequence ID" value="KIL70459.1"/>
    <property type="molecule type" value="Genomic_DNA"/>
</dbReference>
<evidence type="ECO:0000259" key="5">
    <source>
        <dbReference type="PROSITE" id="PS50865"/>
    </source>
</evidence>
<proteinExistence type="predicted"/>
<evidence type="ECO:0000256" key="2">
    <source>
        <dbReference type="ARBA" id="ARBA00022771"/>
    </source>
</evidence>
<dbReference type="HOGENOM" id="CLU_105955_0_0_1"/>
<dbReference type="STRING" id="946122.A0A0C2TT37"/>
<accession>A0A0C2TT37</accession>
<dbReference type="InParanoid" id="A0A0C2TT37"/>
<evidence type="ECO:0000256" key="4">
    <source>
        <dbReference type="PROSITE-ProRule" id="PRU00134"/>
    </source>
</evidence>
<protein>
    <recommendedName>
        <fullName evidence="5">MYND-type domain-containing protein</fullName>
    </recommendedName>
</protein>
<evidence type="ECO:0000256" key="1">
    <source>
        <dbReference type="ARBA" id="ARBA00022723"/>
    </source>
</evidence>
<dbReference type="Gene3D" id="6.10.140.2220">
    <property type="match status" value="1"/>
</dbReference>
<gene>
    <name evidence="6" type="ORF">M378DRAFT_156600</name>
</gene>
<dbReference type="Proteomes" id="UP000054549">
    <property type="component" value="Unassembled WGS sequence"/>
</dbReference>
<dbReference type="GO" id="GO:0008270">
    <property type="term" value="F:zinc ion binding"/>
    <property type="evidence" value="ECO:0007669"/>
    <property type="project" value="UniProtKB-KW"/>
</dbReference>
<reference evidence="6 7" key="1">
    <citation type="submission" date="2014-04" db="EMBL/GenBank/DDBJ databases">
        <title>Evolutionary Origins and Diversification of the Mycorrhizal Mutualists.</title>
        <authorList>
            <consortium name="DOE Joint Genome Institute"/>
            <consortium name="Mycorrhizal Genomics Consortium"/>
            <person name="Kohler A."/>
            <person name="Kuo A."/>
            <person name="Nagy L.G."/>
            <person name="Floudas D."/>
            <person name="Copeland A."/>
            <person name="Barry K.W."/>
            <person name="Cichocki N."/>
            <person name="Veneault-Fourrey C."/>
            <person name="LaButti K."/>
            <person name="Lindquist E.A."/>
            <person name="Lipzen A."/>
            <person name="Lundell T."/>
            <person name="Morin E."/>
            <person name="Murat C."/>
            <person name="Riley R."/>
            <person name="Ohm R."/>
            <person name="Sun H."/>
            <person name="Tunlid A."/>
            <person name="Henrissat B."/>
            <person name="Grigoriev I.V."/>
            <person name="Hibbett D.S."/>
            <person name="Martin F."/>
        </authorList>
    </citation>
    <scope>NUCLEOTIDE SEQUENCE [LARGE SCALE GENOMIC DNA]</scope>
    <source>
        <strain evidence="6 7">Koide BX008</strain>
    </source>
</reference>
<evidence type="ECO:0000256" key="3">
    <source>
        <dbReference type="ARBA" id="ARBA00022833"/>
    </source>
</evidence>
<feature type="domain" description="MYND-type" evidence="5">
    <location>
        <begin position="7"/>
        <end position="50"/>
    </location>
</feature>
<keyword evidence="7" id="KW-1185">Reference proteome</keyword>
<keyword evidence="2 4" id="KW-0863">Zinc-finger</keyword>